<feature type="compositionally biased region" description="Basic and acidic residues" evidence="2">
    <location>
        <begin position="847"/>
        <end position="863"/>
    </location>
</feature>
<feature type="region of interest" description="Disordered" evidence="2">
    <location>
        <begin position="1726"/>
        <end position="1766"/>
    </location>
</feature>
<feature type="region of interest" description="Disordered" evidence="2">
    <location>
        <begin position="1149"/>
        <end position="1181"/>
    </location>
</feature>
<dbReference type="GO" id="GO:0043047">
    <property type="term" value="F:single-stranded telomeric DNA binding"/>
    <property type="evidence" value="ECO:0007669"/>
    <property type="project" value="TreeGrafter"/>
</dbReference>
<feature type="coiled-coil region" evidence="1">
    <location>
        <begin position="195"/>
        <end position="243"/>
    </location>
</feature>
<sequence>MMRGGQEAVRGPSSEPQNRSGLEGSPLTPISISSPPQPSSALTSSVHGETPLLPRTLFQSGYSLTGPARSGGWGCSWRCSVRHIELENHVQQLQAVHAELQHQTSALQQGLESQLSLAAASNAQLNAQLQELRDRLAAKDAELESLQLHMYRGTQRQPVQPASDTHLATSSASTTITQSGPVASETVLHQIQVHEQLAQQQLQLQQQVIASLREQLKVSKEEYERVSAQHASLQRDLQQQAQEARSTFVASAVTQERNLTATALQGYVAESQSTIAGQPEISSSLDLPIAAMQLHQDSPAVHTVHTPAPLSSADSASLKEQLREMAETLEWEREAFAGLMQHLNELRNQYDRLLEQGGAASQQPDPPHGRMSMVPPASSTSSQEGTSSLLLQRHRDPAMPQYGAVRADIVEVVQQQTVSTGGSAVVETMVLRQELEEVTLERNMLQQRLLEEGDLLQSISCDLNNQIFDLKGQISDLQQQRDSLRQNLHTSESARVEMEVICHNFQQKYEELQSSYQLVAPLTTLDRTTTDAEQQTSTLSVAPTVDEEHEALTEDEGHEEWHDAAEVVSQHSSVQLESVLVLNIQITELESTIAELESKRDELFSANSELKDLLAHQQEQNEQIAMQCSEVQVELEDLKKATAMLTSQLQVQRSAHSELQCECVKLESELNAEETENRKLHAQVAELQAECERLHADQMEAEAQQVLQIMKGYEHQHSSVIPVASHHDQQLPVYQDPPSLLPVVPLPEHAAGNRLSALAEVSGLNPSTGLSSFQLKSSSTGDKSFSLNEPEMKEVVAAAFTGILAAASGFQLLNNAAQTSDLAATSSLGPANNEVNAKTSALASESVKGEEGTDSRLDINDKDTPIRSESKAFSTASAWKHDAGSLSSLLQHAEELGGHVKVLTSCVAEHVHRMEIQKLAVDGLFSCIAELGSQLPVSSATAAVAAPGPSSSSSRLSERALSFTSVSETGGSEDCWAEEMAVRTGSGEDALSEEYEPSISGNLCRAPHSSWVLNSTLTSLQPSGNSFSPAVSVEAPGRYSSPALASPVPALYRPLLLRMESLAASLQDHQQGGKLAASRSLQETSLSILKVFLRLREDMVDLISSQTPKGVDEPVQSTNNDLLAVQSGCCDEAVHTDFLVQARVPSDRKDGSGLDVTSDVSILKPQRDNRSDSALEHQEGSSWKVLSDESLGFNNLTHRPVAIAEGANELILEHDQHGSSEDLQNLRLQLEATQEQLSAAQQQLARAVRAEMGARAAAADSFLQVNSVQAQAREELREARRQGYEEGEQSVHDLLSSTVKDFKAACADHQAQVSELLKERDQLLHASTTVATGAAGYGIVEEVNMDQSRGMERQLHDQLHDQLHILQQQLDEAEERAAYCQAGLLSQLQELRDELQSQKEEAQVTQNQLHRQLQKQHEDLDVAEDRAARCQSNVMTQIQELREELKVREAKCSALKLQVQQLKHVAEQGVAAISLQEEQHKLLMAEMTERMEQALALACKQRDGATSQLQDAMRKITQLQEALHSAQGLVQHRTKLVEAALKRCQSLEQDLALTTAQVFSFEKSLDGLEATATAQQDSFGAALQLLEAQLGLAFDKFFHLGSDLEASRRKLGVQDALLSQLSDQKHEADLKILSLERDLEMIKSEHSYTDVKFTQSQLEALTAESMEQSMMLEASLRACRESQAVVEELEQQLEEGARTALVLKGEVNAERSRAEQAEARCWQLLHSPPSISSPSAARSQGLMKSPVQQNQLQRDPKAVPTRTPQASNSLNFDALLLSRGSPSFFSAEHLRAKEEEPQAETAFMNEVEENSTKAAIVREKELDGSMNYLDLDMYIQQEMALVLGYVRPPISLSSDPLSPTAMGFSALITAQTSSLKEFDRRYPEVQGTPLDRGYPEVQGTPLGNVRVTNEGSLPGLLPCIKQEAECLSVPLPDATESQVTTQETRSSVNSVNPVNISTTTTSVGTTTAKSTTIPIAINKTGASSSLLTATADTPATSSSLPTATADTPATSSSPPTATATSPLTLKGLQRDVHHLRQKLERAQAESVLVKASLHASSENSAISTLLPPSSTHSSTGQASFQEVQSVQVLHSNQHIDKMLPEDLAASVSHQAVGSEATTRQPVPGSEATTRQPVPGSEATTRQPVPGSEATTRQPVPGSEATTRQPESTIDSIEALKAARRRRHHGSSIQPKQATNNQQGVKESSRLMSEDGAVTASASASKDVLLDLSVHAGSALEAALLSSSTVHVEMGKLPSVSPTSQSSVTPDSSHSHPSATNVVADIHTVTAPAAIVDLPWPTPLFISNSKPYVHSPGRKTTPESFFDPFSQISSYSSSVTVVVKSPPSKFSPEQLALASILSYPAATTVGITGDVVLEPLSFPTP</sequence>
<dbReference type="GO" id="GO:0006302">
    <property type="term" value="P:double-strand break repair"/>
    <property type="evidence" value="ECO:0007669"/>
    <property type="project" value="TreeGrafter"/>
</dbReference>
<feature type="coiled-coil region" evidence="1">
    <location>
        <begin position="1672"/>
        <end position="1706"/>
    </location>
</feature>
<feature type="compositionally biased region" description="Low complexity" evidence="2">
    <location>
        <begin position="25"/>
        <end position="34"/>
    </location>
</feature>
<feature type="coiled-coil region" evidence="1">
    <location>
        <begin position="1356"/>
        <end position="1458"/>
    </location>
</feature>
<dbReference type="PANTHER" id="PTHR18867">
    <property type="entry name" value="RAD50"/>
    <property type="match status" value="1"/>
</dbReference>
<feature type="coiled-coil region" evidence="1">
    <location>
        <begin position="428"/>
        <end position="494"/>
    </location>
</feature>
<feature type="coiled-coil region" evidence="1">
    <location>
        <begin position="1223"/>
        <end position="1250"/>
    </location>
</feature>
<proteinExistence type="predicted"/>
<dbReference type="GO" id="GO:0051880">
    <property type="term" value="F:G-quadruplex DNA binding"/>
    <property type="evidence" value="ECO:0007669"/>
    <property type="project" value="TreeGrafter"/>
</dbReference>
<dbReference type="GO" id="GO:0070192">
    <property type="term" value="P:chromosome organization involved in meiotic cell cycle"/>
    <property type="evidence" value="ECO:0007669"/>
    <property type="project" value="TreeGrafter"/>
</dbReference>
<feature type="coiled-coil region" evidence="1">
    <location>
        <begin position="1618"/>
        <end position="1645"/>
    </location>
</feature>
<dbReference type="GO" id="GO:0000722">
    <property type="term" value="P:telomere maintenance via recombination"/>
    <property type="evidence" value="ECO:0007669"/>
    <property type="project" value="TreeGrafter"/>
</dbReference>
<feature type="region of interest" description="Disordered" evidence="2">
    <location>
        <begin position="2251"/>
        <end position="2274"/>
    </location>
</feature>
<dbReference type="EMBL" id="BEGY01000049">
    <property type="protein sequence ID" value="GAX80165.1"/>
    <property type="molecule type" value="Genomic_DNA"/>
</dbReference>
<gene>
    <name evidence="3" type="ORF">CEUSTIGMA_g7603.t1</name>
</gene>
<feature type="coiled-coil region" evidence="1">
    <location>
        <begin position="579"/>
        <end position="716"/>
    </location>
</feature>
<feature type="region of interest" description="Disordered" evidence="2">
    <location>
        <begin position="357"/>
        <end position="388"/>
    </location>
</feature>
<evidence type="ECO:0000313" key="3">
    <source>
        <dbReference type="EMBL" id="GAX80165.1"/>
    </source>
</evidence>
<reference evidence="3 4" key="1">
    <citation type="submission" date="2017-08" db="EMBL/GenBank/DDBJ databases">
        <title>Acidophilic green algal genome provides insights into adaptation to an acidic environment.</title>
        <authorList>
            <person name="Hirooka S."/>
            <person name="Hirose Y."/>
            <person name="Kanesaki Y."/>
            <person name="Higuchi S."/>
            <person name="Fujiwara T."/>
            <person name="Onuma R."/>
            <person name="Era A."/>
            <person name="Ohbayashi R."/>
            <person name="Uzuka A."/>
            <person name="Nozaki H."/>
            <person name="Yoshikawa H."/>
            <person name="Miyagishima S.Y."/>
        </authorList>
    </citation>
    <scope>NUCLEOTIDE SEQUENCE [LARGE SCALE GENOMIC DNA]</scope>
    <source>
        <strain evidence="3 4">NIES-2499</strain>
    </source>
</reference>
<feature type="compositionally biased region" description="Basic and acidic residues" evidence="2">
    <location>
        <begin position="1165"/>
        <end position="1179"/>
    </location>
</feature>
<dbReference type="GO" id="GO:0003691">
    <property type="term" value="F:double-stranded telomeric DNA binding"/>
    <property type="evidence" value="ECO:0007669"/>
    <property type="project" value="TreeGrafter"/>
</dbReference>
<feature type="compositionally biased region" description="Low complexity" evidence="2">
    <location>
        <begin position="2253"/>
        <end position="2273"/>
    </location>
</feature>
<feature type="region of interest" description="Disordered" evidence="2">
    <location>
        <begin position="1992"/>
        <end position="2023"/>
    </location>
</feature>
<evidence type="ECO:0000313" key="4">
    <source>
        <dbReference type="Proteomes" id="UP000232323"/>
    </source>
</evidence>
<evidence type="ECO:0000256" key="1">
    <source>
        <dbReference type="SAM" id="Coils"/>
    </source>
</evidence>
<feature type="region of interest" description="Disordered" evidence="2">
    <location>
        <begin position="2106"/>
        <end position="2213"/>
    </location>
</feature>
<dbReference type="GO" id="GO:0000794">
    <property type="term" value="C:condensed nuclear chromosome"/>
    <property type="evidence" value="ECO:0007669"/>
    <property type="project" value="TreeGrafter"/>
</dbReference>
<dbReference type="STRING" id="1157962.A0A250XAN4"/>
<evidence type="ECO:0000256" key="2">
    <source>
        <dbReference type="SAM" id="MobiDB-lite"/>
    </source>
</evidence>
<dbReference type="Proteomes" id="UP000232323">
    <property type="component" value="Unassembled WGS sequence"/>
</dbReference>
<organism evidence="3 4">
    <name type="scientific">Chlamydomonas eustigma</name>
    <dbReference type="NCBI Taxonomy" id="1157962"/>
    <lineage>
        <taxon>Eukaryota</taxon>
        <taxon>Viridiplantae</taxon>
        <taxon>Chlorophyta</taxon>
        <taxon>core chlorophytes</taxon>
        <taxon>Chlorophyceae</taxon>
        <taxon>CS clade</taxon>
        <taxon>Chlamydomonadales</taxon>
        <taxon>Chlamydomonadaceae</taxon>
        <taxon>Chlamydomonas</taxon>
    </lineage>
</organism>
<feature type="coiled-coil region" evidence="1">
    <location>
        <begin position="83"/>
        <end position="149"/>
    </location>
</feature>
<keyword evidence="1" id="KW-0175">Coiled coil</keyword>
<protein>
    <submittedName>
        <fullName evidence="3">Uncharacterized protein</fullName>
    </submittedName>
</protein>
<feature type="compositionally biased region" description="Low complexity" evidence="2">
    <location>
        <begin position="162"/>
        <end position="175"/>
    </location>
</feature>
<comment type="caution">
    <text evidence="3">The sequence shown here is derived from an EMBL/GenBank/DDBJ whole genome shotgun (WGS) entry which is preliminary data.</text>
</comment>
<dbReference type="GO" id="GO:0030870">
    <property type="term" value="C:Mre11 complex"/>
    <property type="evidence" value="ECO:0007669"/>
    <property type="project" value="TreeGrafter"/>
</dbReference>
<feature type="region of interest" description="Disordered" evidence="2">
    <location>
        <begin position="155"/>
        <end position="175"/>
    </location>
</feature>
<name>A0A250XAN4_9CHLO</name>
<feature type="coiled-coil region" evidence="1">
    <location>
        <begin position="1502"/>
        <end position="1557"/>
    </location>
</feature>
<dbReference type="GO" id="GO:0007004">
    <property type="term" value="P:telomere maintenance via telomerase"/>
    <property type="evidence" value="ECO:0007669"/>
    <property type="project" value="TreeGrafter"/>
</dbReference>
<feature type="region of interest" description="Disordered" evidence="2">
    <location>
        <begin position="1"/>
        <end position="47"/>
    </location>
</feature>
<feature type="region of interest" description="Disordered" evidence="2">
    <location>
        <begin position="839"/>
        <end position="863"/>
    </location>
</feature>
<feature type="compositionally biased region" description="Low complexity" evidence="2">
    <location>
        <begin position="378"/>
        <end position="388"/>
    </location>
</feature>
<accession>A0A250XAN4</accession>
<feature type="compositionally biased region" description="Polar residues" evidence="2">
    <location>
        <begin position="2107"/>
        <end position="2170"/>
    </location>
</feature>
<keyword evidence="4" id="KW-1185">Reference proteome</keyword>
<feature type="coiled-coil region" evidence="1">
    <location>
        <begin position="1299"/>
        <end position="1326"/>
    </location>
</feature>
<feature type="compositionally biased region" description="Polar residues" evidence="2">
    <location>
        <begin position="2186"/>
        <end position="2201"/>
    </location>
</feature>
<dbReference type="PANTHER" id="PTHR18867:SF12">
    <property type="entry name" value="DNA REPAIR PROTEIN RAD50"/>
    <property type="match status" value="1"/>
</dbReference>